<comment type="caution">
    <text evidence="1">The sequence shown here is derived from an EMBL/GenBank/DDBJ whole genome shotgun (WGS) entry which is preliminary data.</text>
</comment>
<keyword evidence="2" id="KW-1185">Reference proteome</keyword>
<dbReference type="SUPFAM" id="SSF56784">
    <property type="entry name" value="HAD-like"/>
    <property type="match status" value="1"/>
</dbReference>
<protein>
    <recommendedName>
        <fullName evidence="3">Haloacid dehalogenase</fullName>
    </recommendedName>
</protein>
<proteinExistence type="predicted"/>
<dbReference type="EMBL" id="JANIIC010000040">
    <property type="protein sequence ID" value="MCQ8833164.1"/>
    <property type="molecule type" value="Genomic_DNA"/>
</dbReference>
<evidence type="ECO:0008006" key="3">
    <source>
        <dbReference type="Google" id="ProtNLM"/>
    </source>
</evidence>
<accession>A0A9X2M492</accession>
<dbReference type="Gene3D" id="3.40.50.1000">
    <property type="entry name" value="HAD superfamily/HAD-like"/>
    <property type="match status" value="1"/>
</dbReference>
<dbReference type="InterPro" id="IPR023214">
    <property type="entry name" value="HAD_sf"/>
</dbReference>
<dbReference type="RefSeq" id="WP_257633775.1">
    <property type="nucleotide sequence ID" value="NZ_JANIIC010000040.1"/>
</dbReference>
<dbReference type="Proteomes" id="UP001142400">
    <property type="component" value="Unassembled WGS sequence"/>
</dbReference>
<evidence type="ECO:0000313" key="2">
    <source>
        <dbReference type="Proteomes" id="UP001142400"/>
    </source>
</evidence>
<dbReference type="Gene3D" id="1.10.150.750">
    <property type="match status" value="1"/>
</dbReference>
<evidence type="ECO:0000313" key="1">
    <source>
        <dbReference type="EMBL" id="MCQ8833164.1"/>
    </source>
</evidence>
<dbReference type="InterPro" id="IPR036412">
    <property type="entry name" value="HAD-like_sf"/>
</dbReference>
<dbReference type="AlphaFoldDB" id="A0A9X2M492"/>
<gene>
    <name evidence="1" type="ORF">NQU54_29950</name>
</gene>
<organism evidence="1 2">
    <name type="scientific">Streptomyces malaysiensis subsp. samsunensis</name>
    <dbReference type="NCBI Taxonomy" id="459658"/>
    <lineage>
        <taxon>Bacteria</taxon>
        <taxon>Bacillati</taxon>
        <taxon>Actinomycetota</taxon>
        <taxon>Actinomycetes</taxon>
        <taxon>Kitasatosporales</taxon>
        <taxon>Streptomycetaceae</taxon>
        <taxon>Streptomyces</taxon>
        <taxon>Streptomyces violaceusniger group</taxon>
    </lineage>
</organism>
<name>A0A9X2M492_STRMQ</name>
<sequence length="131" mass="15122">MRKLVSFDCYRTLINFDTRTATHEIVEDRLAEIGVDPDRFHHDAYVMRFQGVLDEYLPYREILRRTLRNVMTLHGLEYRDEDGEALIEAVSAATPTSWPTSAPRGSWWSSAAATSRCHRSWWPPAAHGTSR</sequence>
<reference evidence="1" key="1">
    <citation type="submission" date="2022-06" db="EMBL/GenBank/DDBJ databases">
        <title>WGS of actinobacteria.</title>
        <authorList>
            <person name="Thawai C."/>
        </authorList>
    </citation>
    <scope>NUCLEOTIDE SEQUENCE</scope>
    <source>
        <strain evidence="1">DSM 42010</strain>
    </source>
</reference>